<dbReference type="Proteomes" id="UP000183015">
    <property type="component" value="Unassembled WGS sequence"/>
</dbReference>
<evidence type="ECO:0000313" key="3">
    <source>
        <dbReference type="Proteomes" id="UP000183015"/>
    </source>
</evidence>
<dbReference type="STRING" id="235985.SAMN05414137_113186"/>
<dbReference type="eggNOG" id="ENOG5032AH5">
    <property type="taxonomic scope" value="Bacteria"/>
</dbReference>
<reference evidence="3" key="1">
    <citation type="submission" date="2016-10" db="EMBL/GenBank/DDBJ databases">
        <authorList>
            <person name="Varghese N."/>
        </authorList>
    </citation>
    <scope>NUCLEOTIDE SEQUENCE [LARGE SCALE GENOMIC DNA]</scope>
    <source>
        <strain evidence="3">DSM 45096 / BCRC 16803 / CGMCC 4.1857 / CIP 109030 / JCM 12277 / KCTC 19219 / NBRC 100920 / 33214</strain>
    </source>
</reference>
<evidence type="ECO:0000256" key="1">
    <source>
        <dbReference type="SAM" id="MobiDB-lite"/>
    </source>
</evidence>
<protein>
    <submittedName>
        <fullName evidence="2">Uncharacterized protein</fullName>
    </submittedName>
</protein>
<gene>
    <name evidence="2" type="ORF">SAMN05414137_113186</name>
</gene>
<evidence type="ECO:0000313" key="2">
    <source>
        <dbReference type="EMBL" id="SEL82205.1"/>
    </source>
</evidence>
<accession>A0A1H7TCE8</accession>
<keyword evidence="3" id="KW-1185">Reference proteome</keyword>
<feature type="region of interest" description="Disordered" evidence="1">
    <location>
        <begin position="1"/>
        <end position="33"/>
    </location>
</feature>
<dbReference type="EMBL" id="FOAZ01000013">
    <property type="protein sequence ID" value="SEL82205.1"/>
    <property type="molecule type" value="Genomic_DNA"/>
</dbReference>
<organism evidence="2 3">
    <name type="scientific">Streptacidiphilus jiangxiensis</name>
    <dbReference type="NCBI Taxonomy" id="235985"/>
    <lineage>
        <taxon>Bacteria</taxon>
        <taxon>Bacillati</taxon>
        <taxon>Actinomycetota</taxon>
        <taxon>Actinomycetes</taxon>
        <taxon>Kitasatosporales</taxon>
        <taxon>Streptomycetaceae</taxon>
        <taxon>Streptacidiphilus</taxon>
    </lineage>
</organism>
<dbReference type="AlphaFoldDB" id="A0A1H7TCE8"/>
<feature type="compositionally biased region" description="Basic and acidic residues" evidence="1">
    <location>
        <begin position="1"/>
        <end position="10"/>
    </location>
</feature>
<name>A0A1H7TCE8_STRJI</name>
<proteinExistence type="predicted"/>
<sequence length="61" mass="7136">MRHIRAEFLPRRQKPLSRRPSERQTAGMEAQHKATIRDAAQRLTVNAFRAHHFAGLRCRVC</sequence>